<reference evidence="2 3" key="1">
    <citation type="submission" date="2019-03" db="EMBL/GenBank/DDBJ databases">
        <title>Single cell metagenomics reveals metabolic interactions within the superorganism composed of flagellate Streblomastix strix and complex community of Bacteroidetes bacteria on its surface.</title>
        <authorList>
            <person name="Treitli S.C."/>
            <person name="Kolisko M."/>
            <person name="Husnik F."/>
            <person name="Keeling P."/>
            <person name="Hampl V."/>
        </authorList>
    </citation>
    <scope>NUCLEOTIDE SEQUENCE [LARGE SCALE GENOMIC DNA]</scope>
    <source>
        <strain evidence="2">ST1C</strain>
    </source>
</reference>
<comment type="caution">
    <text evidence="2">The sequence shown here is derived from an EMBL/GenBank/DDBJ whole genome shotgun (WGS) entry which is preliminary data.</text>
</comment>
<accession>A0A5J4UL78</accession>
<dbReference type="AlphaFoldDB" id="A0A5J4UL78"/>
<evidence type="ECO:0000313" key="3">
    <source>
        <dbReference type="Proteomes" id="UP000324800"/>
    </source>
</evidence>
<proteinExistence type="predicted"/>
<protein>
    <recommendedName>
        <fullName evidence="1">Transposase Tc1-like domain-containing protein</fullName>
    </recommendedName>
</protein>
<feature type="domain" description="Transposase Tc1-like" evidence="1">
    <location>
        <begin position="13"/>
        <end position="82"/>
    </location>
</feature>
<dbReference type="Proteomes" id="UP000324800">
    <property type="component" value="Unassembled WGS sequence"/>
</dbReference>
<name>A0A5J4UL78_9EUKA</name>
<dbReference type="OrthoDB" id="7700021at2759"/>
<dbReference type="GO" id="GO:0015074">
    <property type="term" value="P:DNA integration"/>
    <property type="evidence" value="ECO:0007669"/>
    <property type="project" value="InterPro"/>
</dbReference>
<dbReference type="InterPro" id="IPR002492">
    <property type="entry name" value="Transposase_Tc1-like"/>
</dbReference>
<dbReference type="GO" id="GO:0003677">
    <property type="term" value="F:DNA binding"/>
    <property type="evidence" value="ECO:0007669"/>
    <property type="project" value="InterPro"/>
</dbReference>
<gene>
    <name evidence="2" type="ORF">EZS28_033047</name>
</gene>
<sequence length="92" mass="11051">KGRKRVTTRKEDYLIRKVALENRLRTTTQTDQIVLQTKSIEVSPQTIRNRLYEFGYGGHLLKKKPMLIMQIITMRKQFQETYGSWNAMKWFN</sequence>
<dbReference type="GO" id="GO:0006313">
    <property type="term" value="P:DNA transposition"/>
    <property type="evidence" value="ECO:0007669"/>
    <property type="project" value="InterPro"/>
</dbReference>
<dbReference type="Pfam" id="PF01498">
    <property type="entry name" value="HTH_Tnp_Tc3_2"/>
    <property type="match status" value="1"/>
</dbReference>
<evidence type="ECO:0000259" key="1">
    <source>
        <dbReference type="Pfam" id="PF01498"/>
    </source>
</evidence>
<organism evidence="2 3">
    <name type="scientific">Streblomastix strix</name>
    <dbReference type="NCBI Taxonomy" id="222440"/>
    <lineage>
        <taxon>Eukaryota</taxon>
        <taxon>Metamonada</taxon>
        <taxon>Preaxostyla</taxon>
        <taxon>Oxymonadida</taxon>
        <taxon>Streblomastigidae</taxon>
        <taxon>Streblomastix</taxon>
    </lineage>
</organism>
<evidence type="ECO:0000313" key="2">
    <source>
        <dbReference type="EMBL" id="KAA6371426.1"/>
    </source>
</evidence>
<feature type="non-terminal residue" evidence="2">
    <location>
        <position position="1"/>
    </location>
</feature>
<dbReference type="EMBL" id="SNRW01014474">
    <property type="protein sequence ID" value="KAA6371426.1"/>
    <property type="molecule type" value="Genomic_DNA"/>
</dbReference>